<evidence type="ECO:0000259" key="9">
    <source>
        <dbReference type="Pfam" id="PF01545"/>
    </source>
</evidence>
<dbReference type="InterPro" id="IPR002524">
    <property type="entry name" value="Cation_efflux"/>
</dbReference>
<dbReference type="NCBIfam" id="TIGR01297">
    <property type="entry name" value="CDF"/>
    <property type="match status" value="1"/>
</dbReference>
<dbReference type="SUPFAM" id="SSF160240">
    <property type="entry name" value="Cation efflux protein cytoplasmic domain-like"/>
    <property type="match status" value="1"/>
</dbReference>
<dbReference type="RefSeq" id="WP_149621090.1">
    <property type="nucleotide sequence ID" value="NZ_JBITUG010000034.1"/>
</dbReference>
<evidence type="ECO:0000256" key="2">
    <source>
        <dbReference type="ARBA" id="ARBA00008873"/>
    </source>
</evidence>
<feature type="domain" description="Cation efflux protein cytoplasmic" evidence="10">
    <location>
        <begin position="203"/>
        <end position="282"/>
    </location>
</feature>
<keyword evidence="4 8" id="KW-0812">Transmembrane</keyword>
<evidence type="ECO:0000256" key="5">
    <source>
        <dbReference type="ARBA" id="ARBA00022989"/>
    </source>
</evidence>
<evidence type="ECO:0000313" key="12">
    <source>
        <dbReference type="Proteomes" id="UP000323856"/>
    </source>
</evidence>
<dbReference type="PANTHER" id="PTHR11562">
    <property type="entry name" value="CATION EFFLUX PROTEIN/ ZINC TRANSPORTER"/>
    <property type="match status" value="1"/>
</dbReference>
<feature type="transmembrane region" description="Helical" evidence="8">
    <location>
        <begin position="75"/>
        <end position="94"/>
    </location>
</feature>
<dbReference type="Pfam" id="PF01545">
    <property type="entry name" value="Cation_efflux"/>
    <property type="match status" value="1"/>
</dbReference>
<keyword evidence="7 8" id="KW-0472">Membrane</keyword>
<dbReference type="InterPro" id="IPR027469">
    <property type="entry name" value="Cation_efflux_TMD_sf"/>
</dbReference>
<dbReference type="InterPro" id="IPR036837">
    <property type="entry name" value="Cation_efflux_CTD_sf"/>
</dbReference>
<dbReference type="Proteomes" id="UP000323856">
    <property type="component" value="Unassembled WGS sequence"/>
</dbReference>
<sequence>MPTHRGRLAVAFAITATILEAEVIGALLTGSLALLVDAAHMLTDAGGLLMALVAASLTMRPTTSERTWGYLRAEVLAAGAQAAVLLAVGVYVLIEGIQRLVSPPEVSSSGLLLFGIIGLLGNIASMLVLSAGRGANLNMRAAFLEVVNDALGSVAVIVSAIVIAMTGWERADALAGMLISVLIVPRTLKILREAGSILLETAPKGLDLQDVRAHILALPHILGVHDLHASRISSGLPVLSAHVVIEDSCFADGHAPQMLDELQKCVAEHFELSVEHSTFQLETASHADHESGTHD</sequence>
<dbReference type="GO" id="GO:0005886">
    <property type="term" value="C:plasma membrane"/>
    <property type="evidence" value="ECO:0007669"/>
    <property type="project" value="TreeGrafter"/>
</dbReference>
<gene>
    <name evidence="11" type="ORF">FQ154_19960</name>
</gene>
<feature type="domain" description="Cation efflux protein transmembrane" evidence="9">
    <location>
        <begin position="9"/>
        <end position="199"/>
    </location>
</feature>
<dbReference type="Gene3D" id="1.20.1510.10">
    <property type="entry name" value="Cation efflux protein transmembrane domain"/>
    <property type="match status" value="1"/>
</dbReference>
<name>A0A5B0E413_9MICC</name>
<feature type="transmembrane region" description="Helical" evidence="8">
    <location>
        <begin position="31"/>
        <end position="54"/>
    </location>
</feature>
<dbReference type="InterPro" id="IPR058533">
    <property type="entry name" value="Cation_efflux_TM"/>
</dbReference>
<dbReference type="SUPFAM" id="SSF161111">
    <property type="entry name" value="Cation efflux protein transmembrane domain-like"/>
    <property type="match status" value="1"/>
</dbReference>
<keyword evidence="5 8" id="KW-1133">Transmembrane helix</keyword>
<dbReference type="InterPro" id="IPR027470">
    <property type="entry name" value="Cation_efflux_CTD"/>
</dbReference>
<evidence type="ECO:0000256" key="7">
    <source>
        <dbReference type="ARBA" id="ARBA00023136"/>
    </source>
</evidence>
<evidence type="ECO:0000256" key="1">
    <source>
        <dbReference type="ARBA" id="ARBA00004141"/>
    </source>
</evidence>
<comment type="similarity">
    <text evidence="2">Belongs to the cation diffusion facilitator (CDF) transporter (TC 2.A.4) family. SLC30A subfamily.</text>
</comment>
<dbReference type="EMBL" id="VOBL01000038">
    <property type="protein sequence ID" value="KAA0973082.1"/>
    <property type="molecule type" value="Genomic_DNA"/>
</dbReference>
<accession>A0A5B0E413</accession>
<dbReference type="GO" id="GO:0005385">
    <property type="term" value="F:zinc ion transmembrane transporter activity"/>
    <property type="evidence" value="ECO:0007669"/>
    <property type="project" value="TreeGrafter"/>
</dbReference>
<comment type="caution">
    <text evidence="11">The sequence shown here is derived from an EMBL/GenBank/DDBJ whole genome shotgun (WGS) entry which is preliminary data.</text>
</comment>
<dbReference type="OrthoDB" id="9809646at2"/>
<proteinExistence type="inferred from homology"/>
<feature type="transmembrane region" description="Helical" evidence="8">
    <location>
        <begin position="106"/>
        <end position="129"/>
    </location>
</feature>
<organism evidence="11 12">
    <name type="scientific">Paeniglutamicibacter gangotriensis</name>
    <dbReference type="NCBI Taxonomy" id="254787"/>
    <lineage>
        <taxon>Bacteria</taxon>
        <taxon>Bacillati</taxon>
        <taxon>Actinomycetota</taxon>
        <taxon>Actinomycetes</taxon>
        <taxon>Micrococcales</taxon>
        <taxon>Micrococcaceae</taxon>
        <taxon>Paeniglutamicibacter</taxon>
    </lineage>
</organism>
<keyword evidence="3" id="KW-0813">Transport</keyword>
<evidence type="ECO:0000256" key="6">
    <source>
        <dbReference type="ARBA" id="ARBA00023065"/>
    </source>
</evidence>
<keyword evidence="6" id="KW-0406">Ion transport</keyword>
<evidence type="ECO:0000256" key="4">
    <source>
        <dbReference type="ARBA" id="ARBA00022692"/>
    </source>
</evidence>
<protein>
    <submittedName>
        <fullName evidence="11">Cation transporter</fullName>
    </submittedName>
</protein>
<evidence type="ECO:0000256" key="8">
    <source>
        <dbReference type="SAM" id="Phobius"/>
    </source>
</evidence>
<evidence type="ECO:0000313" key="11">
    <source>
        <dbReference type="EMBL" id="KAA0973082.1"/>
    </source>
</evidence>
<dbReference type="AlphaFoldDB" id="A0A5B0E413"/>
<dbReference type="InterPro" id="IPR050681">
    <property type="entry name" value="CDF/SLC30A"/>
</dbReference>
<reference evidence="11 12" key="1">
    <citation type="submission" date="2019-07" db="EMBL/GenBank/DDBJ databases">
        <title>Analysis of the biochemical properties, biological activity and biotechnological potential of siderophores and biosurfactants produced by Antarctic psychrotolerant bacteria.</title>
        <authorList>
            <person name="Styczynski M."/>
            <person name="Krucon T."/>
            <person name="Decewicz P."/>
            <person name="Dziewit L."/>
        </authorList>
    </citation>
    <scope>NUCLEOTIDE SEQUENCE [LARGE SCALE GENOMIC DNA]</scope>
    <source>
        <strain evidence="11 12">ANT_H27</strain>
    </source>
</reference>
<dbReference type="Pfam" id="PF16916">
    <property type="entry name" value="ZT_dimer"/>
    <property type="match status" value="1"/>
</dbReference>
<feature type="transmembrane region" description="Helical" evidence="8">
    <location>
        <begin position="141"/>
        <end position="165"/>
    </location>
</feature>
<evidence type="ECO:0000256" key="3">
    <source>
        <dbReference type="ARBA" id="ARBA00022448"/>
    </source>
</evidence>
<evidence type="ECO:0000259" key="10">
    <source>
        <dbReference type="Pfam" id="PF16916"/>
    </source>
</evidence>
<dbReference type="PANTHER" id="PTHR11562:SF17">
    <property type="entry name" value="RE54080P-RELATED"/>
    <property type="match status" value="1"/>
</dbReference>
<comment type="subcellular location">
    <subcellularLocation>
        <location evidence="1">Membrane</location>
        <topology evidence="1">Multi-pass membrane protein</topology>
    </subcellularLocation>
</comment>